<dbReference type="NCBIfam" id="TIGR02595">
    <property type="entry name" value="PEP_CTERM"/>
    <property type="match status" value="1"/>
</dbReference>
<organism evidence="3 4">
    <name type="scientific">Kinneretia aquatilis</name>
    <dbReference type="NCBI Taxonomy" id="2070761"/>
    <lineage>
        <taxon>Bacteria</taxon>
        <taxon>Pseudomonadati</taxon>
        <taxon>Pseudomonadota</taxon>
        <taxon>Betaproteobacteria</taxon>
        <taxon>Burkholderiales</taxon>
        <taxon>Sphaerotilaceae</taxon>
        <taxon>Roseateles</taxon>
    </lineage>
</organism>
<sequence>MDSFMHASIHSLLGRTRQMTQTNNLISKVSFGAVALALAASAQAGVVVGWNFDNAAPGQAGGIAASTAAAGVSNANFSTANAGVWNWGAPYGNVVGTQFFGSNSNTLSLSFTLANSLNDLTLSFTHYHNHNFGNTRPSYKYAVQINSGSGWTDLAADLTASSATTSATEHITLSSGLAAGSYSMRWIGYGFGAGGRDTNSDFFALNDVGLSQRNQVPEPASLALVGLALAGMTLARRRKQA</sequence>
<evidence type="ECO:0000313" key="3">
    <source>
        <dbReference type="EMBL" id="PND38188.1"/>
    </source>
</evidence>
<feature type="signal peptide" evidence="1">
    <location>
        <begin position="1"/>
        <end position="44"/>
    </location>
</feature>
<keyword evidence="4" id="KW-1185">Reference proteome</keyword>
<proteinExistence type="predicted"/>
<keyword evidence="1" id="KW-0732">Signal</keyword>
<dbReference type="InterPro" id="IPR013424">
    <property type="entry name" value="Ice-binding_C"/>
</dbReference>
<feature type="chain" id="PRO_5014686147" description="Ice-binding protein C-terminal domain-containing protein" evidence="1">
    <location>
        <begin position="45"/>
        <end position="241"/>
    </location>
</feature>
<gene>
    <name evidence="3" type="ORF">C1O66_12105</name>
</gene>
<dbReference type="OrthoDB" id="9905009at2"/>
<protein>
    <recommendedName>
        <fullName evidence="2">Ice-binding protein C-terminal domain-containing protein</fullName>
    </recommendedName>
</protein>
<dbReference type="Pfam" id="PF07589">
    <property type="entry name" value="PEP-CTERM"/>
    <property type="match status" value="1"/>
</dbReference>
<dbReference type="AlphaFoldDB" id="A0A2N8KXJ2"/>
<name>A0A2N8KXJ2_9BURK</name>
<evidence type="ECO:0000259" key="2">
    <source>
        <dbReference type="Pfam" id="PF07589"/>
    </source>
</evidence>
<reference evidence="3 4" key="1">
    <citation type="submission" date="2018-01" db="EMBL/GenBank/DDBJ databases">
        <title>Draft genome sequence of Paucibacter aquatile CR182 isolated from freshwater of the Nakdong River.</title>
        <authorList>
            <person name="Choi A."/>
            <person name="Chung E.J."/>
        </authorList>
    </citation>
    <scope>NUCLEOTIDE SEQUENCE [LARGE SCALE GENOMIC DNA]</scope>
    <source>
        <strain evidence="3 4">CR182</strain>
    </source>
</reference>
<comment type="caution">
    <text evidence="3">The sequence shown here is derived from an EMBL/GenBank/DDBJ whole genome shotgun (WGS) entry which is preliminary data.</text>
</comment>
<dbReference type="Proteomes" id="UP000235916">
    <property type="component" value="Unassembled WGS sequence"/>
</dbReference>
<accession>A0A2N8KXJ2</accession>
<evidence type="ECO:0000256" key="1">
    <source>
        <dbReference type="SAM" id="SignalP"/>
    </source>
</evidence>
<dbReference type="EMBL" id="POSP01000003">
    <property type="protein sequence ID" value="PND38188.1"/>
    <property type="molecule type" value="Genomic_DNA"/>
</dbReference>
<evidence type="ECO:0000313" key="4">
    <source>
        <dbReference type="Proteomes" id="UP000235916"/>
    </source>
</evidence>
<feature type="domain" description="Ice-binding protein C-terminal" evidence="2">
    <location>
        <begin position="215"/>
        <end position="239"/>
    </location>
</feature>